<dbReference type="Proteomes" id="UP000236290">
    <property type="component" value="Unassembled WGS sequence"/>
</dbReference>
<organism evidence="5 6">
    <name type="scientific">Trichoderma harzianum</name>
    <name type="common">Hypocrea lixii</name>
    <dbReference type="NCBI Taxonomy" id="5544"/>
    <lineage>
        <taxon>Eukaryota</taxon>
        <taxon>Fungi</taxon>
        <taxon>Dikarya</taxon>
        <taxon>Ascomycota</taxon>
        <taxon>Pezizomycotina</taxon>
        <taxon>Sordariomycetes</taxon>
        <taxon>Hypocreomycetidae</taxon>
        <taxon>Hypocreales</taxon>
        <taxon>Hypocreaceae</taxon>
        <taxon>Trichoderma</taxon>
    </lineage>
</organism>
<dbReference type="EMBL" id="MTYI01000059">
    <property type="protein sequence ID" value="PNP54566.1"/>
    <property type="molecule type" value="Genomic_DNA"/>
</dbReference>
<dbReference type="InterPro" id="IPR057326">
    <property type="entry name" value="KR_dom"/>
</dbReference>
<dbReference type="FunFam" id="3.40.50.720:FF:000084">
    <property type="entry name" value="Short-chain dehydrogenase reductase"/>
    <property type="match status" value="1"/>
</dbReference>
<evidence type="ECO:0000313" key="6">
    <source>
        <dbReference type="Proteomes" id="UP000236290"/>
    </source>
</evidence>
<dbReference type="GO" id="GO:0006633">
    <property type="term" value="P:fatty acid biosynthetic process"/>
    <property type="evidence" value="ECO:0007669"/>
    <property type="project" value="TreeGrafter"/>
</dbReference>
<comment type="similarity">
    <text evidence="1">Belongs to the short-chain dehydrogenases/reductases (SDR) family.</text>
</comment>
<evidence type="ECO:0000259" key="4">
    <source>
        <dbReference type="SMART" id="SM00822"/>
    </source>
</evidence>
<dbReference type="InterPro" id="IPR036291">
    <property type="entry name" value="NAD(P)-bd_dom_sf"/>
</dbReference>
<accession>A0A2K0U9X1</accession>
<name>A0A2K0U9X1_TRIHA</name>
<evidence type="ECO:0000256" key="1">
    <source>
        <dbReference type="ARBA" id="ARBA00006484"/>
    </source>
</evidence>
<dbReference type="PRINTS" id="PR00081">
    <property type="entry name" value="GDHRDH"/>
</dbReference>
<proteinExistence type="inferred from homology"/>
<dbReference type="GO" id="GO:0016616">
    <property type="term" value="F:oxidoreductase activity, acting on the CH-OH group of donors, NAD or NADP as acceptor"/>
    <property type="evidence" value="ECO:0007669"/>
    <property type="project" value="TreeGrafter"/>
</dbReference>
<evidence type="ECO:0000256" key="3">
    <source>
        <dbReference type="ARBA" id="ARBA00023002"/>
    </source>
</evidence>
<protein>
    <recommendedName>
        <fullName evidence="4">Ketoreductase domain-containing protein</fullName>
    </recommendedName>
</protein>
<comment type="caution">
    <text evidence="5">The sequence shown here is derived from an EMBL/GenBank/DDBJ whole genome shotgun (WGS) entry which is preliminary data.</text>
</comment>
<dbReference type="Gene3D" id="3.40.50.720">
    <property type="entry name" value="NAD(P)-binding Rossmann-like Domain"/>
    <property type="match status" value="1"/>
</dbReference>
<sequence>MSTAESLSLAGKTAIITGSGKENGIGAAIALALARNGARVAINYVSEATAPRADVTTPEGTKKLVEKAIEGFGVDRIDILVNNAAWASREPVLTADRESVERTFNTCVLGPLYLIQATVPHMPQGGRIINVGSVASKLGIEAVYGAAKAAMDALTYSLARDLGSDGKRITINTVMPGPVLTDSLKAEEFEMLKEGLLNLTRAERRFGTVEDIADSVLLLANEKSRWITGGCISVSGGITGGN</sequence>
<dbReference type="PROSITE" id="PS00061">
    <property type="entry name" value="ADH_SHORT"/>
    <property type="match status" value="1"/>
</dbReference>
<feature type="domain" description="Ketoreductase" evidence="4">
    <location>
        <begin position="12"/>
        <end position="178"/>
    </location>
</feature>
<dbReference type="Pfam" id="PF13561">
    <property type="entry name" value="adh_short_C2"/>
    <property type="match status" value="1"/>
</dbReference>
<evidence type="ECO:0000256" key="2">
    <source>
        <dbReference type="ARBA" id="ARBA00022857"/>
    </source>
</evidence>
<reference evidence="5 6" key="1">
    <citation type="submission" date="2017-02" db="EMBL/GenBank/DDBJ databases">
        <title>Genomes of Trichoderma spp. with biocontrol activity.</title>
        <authorList>
            <person name="Gardiner D."/>
            <person name="Kazan K."/>
            <person name="Vos C."/>
            <person name="Harvey P."/>
        </authorList>
    </citation>
    <scope>NUCLEOTIDE SEQUENCE [LARGE SCALE GENOMIC DNA]</scope>
    <source>
        <strain evidence="5 6">Tr1</strain>
    </source>
</reference>
<dbReference type="InterPro" id="IPR020904">
    <property type="entry name" value="Sc_DH/Rdtase_CS"/>
</dbReference>
<dbReference type="InterPro" id="IPR002347">
    <property type="entry name" value="SDR_fam"/>
</dbReference>
<gene>
    <name evidence="5" type="ORF">THARTR1_05123</name>
</gene>
<dbReference type="PANTHER" id="PTHR42760:SF76">
    <property type="entry name" value="CHAIN OXIDOREDUCTASE_DEHYDROGENASE, PUTATIVE-RELATED"/>
    <property type="match status" value="1"/>
</dbReference>
<keyword evidence="2" id="KW-0521">NADP</keyword>
<dbReference type="OrthoDB" id="47007at2759"/>
<evidence type="ECO:0000313" key="5">
    <source>
        <dbReference type="EMBL" id="PNP54566.1"/>
    </source>
</evidence>
<keyword evidence="3" id="KW-0560">Oxidoreductase</keyword>
<dbReference type="GO" id="GO:0048038">
    <property type="term" value="F:quinone binding"/>
    <property type="evidence" value="ECO:0007669"/>
    <property type="project" value="TreeGrafter"/>
</dbReference>
<dbReference type="PRINTS" id="PR00080">
    <property type="entry name" value="SDRFAMILY"/>
</dbReference>
<dbReference type="CDD" id="cd05233">
    <property type="entry name" value="SDR_c"/>
    <property type="match status" value="1"/>
</dbReference>
<dbReference type="SMART" id="SM00822">
    <property type="entry name" value="PKS_KR"/>
    <property type="match status" value="1"/>
</dbReference>
<dbReference type="SUPFAM" id="SSF51735">
    <property type="entry name" value="NAD(P)-binding Rossmann-fold domains"/>
    <property type="match status" value="1"/>
</dbReference>
<dbReference type="PANTHER" id="PTHR42760">
    <property type="entry name" value="SHORT-CHAIN DEHYDROGENASES/REDUCTASES FAMILY MEMBER"/>
    <property type="match status" value="1"/>
</dbReference>
<dbReference type="AlphaFoldDB" id="A0A2K0U9X1"/>